<name>A0A9W4N6H6_PENNA</name>
<comment type="caution">
    <text evidence="2">The sequence shown here is derived from an EMBL/GenBank/DDBJ whole genome shotgun (WGS) entry which is preliminary data.</text>
</comment>
<dbReference type="OrthoDB" id="17415at2759"/>
<dbReference type="Gene3D" id="3.30.9.10">
    <property type="entry name" value="D-Amino Acid Oxidase, subunit A, domain 2"/>
    <property type="match status" value="1"/>
</dbReference>
<dbReference type="AlphaFoldDB" id="A0A9W4N6H6"/>
<evidence type="ECO:0000313" key="3">
    <source>
        <dbReference type="Proteomes" id="UP001153461"/>
    </source>
</evidence>
<dbReference type="SUPFAM" id="SSF51905">
    <property type="entry name" value="FAD/NAD(P)-binding domain"/>
    <property type="match status" value="1"/>
</dbReference>
<dbReference type="Gene3D" id="3.50.50.60">
    <property type="entry name" value="FAD/NAD(P)-binding domain"/>
    <property type="match status" value="1"/>
</dbReference>
<reference evidence="2" key="1">
    <citation type="submission" date="2021-07" db="EMBL/GenBank/DDBJ databases">
        <authorList>
            <person name="Branca A.L. A."/>
        </authorList>
    </citation>
    <scope>NUCLEOTIDE SEQUENCE</scope>
</reference>
<dbReference type="PANTHER" id="PTHR13847">
    <property type="entry name" value="SARCOSINE DEHYDROGENASE-RELATED"/>
    <property type="match status" value="1"/>
</dbReference>
<organism evidence="2 3">
    <name type="scientific">Penicillium nalgiovense</name>
    <dbReference type="NCBI Taxonomy" id="60175"/>
    <lineage>
        <taxon>Eukaryota</taxon>
        <taxon>Fungi</taxon>
        <taxon>Dikarya</taxon>
        <taxon>Ascomycota</taxon>
        <taxon>Pezizomycotina</taxon>
        <taxon>Eurotiomycetes</taxon>
        <taxon>Eurotiomycetidae</taxon>
        <taxon>Eurotiales</taxon>
        <taxon>Aspergillaceae</taxon>
        <taxon>Penicillium</taxon>
    </lineage>
</organism>
<feature type="domain" description="FAD dependent oxidoreductase" evidence="1">
    <location>
        <begin position="95"/>
        <end position="492"/>
    </location>
</feature>
<sequence length="532" mass="58343">MPTSRVYQLPFSENQKWTYLVLTKISIAGSKFTITLDYKTLGLLTSFAMAPNDSVLSLITADPGLPRPNPTESYWQHIPHALADVQSSKLRTDRDFAIIGSGITGLSVARTLLECHPTATVTVLEARTLCSGATGRNGGQMAANAGEQYMHLAETHGVETAGKIVDFTFRNLEKMQELIEEYDAVELSEMQRLRKLRVFLTQGKFDDFKKSIARLEMDHPSKKGLYTILDADAVLKQYGIHGASGGALLPAGTVWPYRLVTKVFATLLEKYPGRLAIETHTPVESIEHGLILASPITSIYPYILRTSRGPLRSRTVVHCTNGYSGHLLPRLRGLVHPFKGTMTVQDPHNAVPNQGTAVSWGFHYPPSYDSESQRLGYGLYYLGQSAKTGYFYFGGEHARFDESISADDGFVADHSVKHLEAVLPRFFGKNDRPGWRLVSSWSGIMGYSSDGLPTVGRLSSTLTGREGDGEWIAAAFNGYGMANSLMSGKALALMILGEDVSDWLPVAYGLGEKRLRETLTVPGTVNALSSKL</sequence>
<dbReference type="PANTHER" id="PTHR13847:SF213">
    <property type="entry name" value="DEPENDENT OXIDOREDUCTASE, PUTATIVE-RELATED"/>
    <property type="match status" value="1"/>
</dbReference>
<dbReference type="InterPro" id="IPR036188">
    <property type="entry name" value="FAD/NAD-bd_sf"/>
</dbReference>
<evidence type="ECO:0000313" key="2">
    <source>
        <dbReference type="EMBL" id="CAG8303991.1"/>
    </source>
</evidence>
<dbReference type="Proteomes" id="UP001153461">
    <property type="component" value="Unassembled WGS sequence"/>
</dbReference>
<gene>
    <name evidence="2" type="ORF">PNAL_LOCUS9924</name>
</gene>
<protein>
    <recommendedName>
        <fullName evidence="1">FAD dependent oxidoreductase domain-containing protein</fullName>
    </recommendedName>
</protein>
<dbReference type="EMBL" id="CAJVNV010000627">
    <property type="protein sequence ID" value="CAG8303991.1"/>
    <property type="molecule type" value="Genomic_DNA"/>
</dbReference>
<dbReference type="InterPro" id="IPR006076">
    <property type="entry name" value="FAD-dep_OxRdtase"/>
</dbReference>
<accession>A0A9W4N6H6</accession>
<evidence type="ECO:0000259" key="1">
    <source>
        <dbReference type="Pfam" id="PF01266"/>
    </source>
</evidence>
<dbReference type="GO" id="GO:0005737">
    <property type="term" value="C:cytoplasm"/>
    <property type="evidence" value="ECO:0007669"/>
    <property type="project" value="TreeGrafter"/>
</dbReference>
<proteinExistence type="predicted"/>
<dbReference type="Pfam" id="PF01266">
    <property type="entry name" value="DAO"/>
    <property type="match status" value="1"/>
</dbReference>